<dbReference type="OrthoDB" id="11647at2157"/>
<comment type="caution">
    <text evidence="1">The sequence shown here is derived from an EMBL/GenBank/DDBJ whole genome shotgun (WGS) entry which is preliminary data.</text>
</comment>
<dbReference type="AlphaFoldDB" id="A0A557SXR5"/>
<name>A0A557SXR5_9ARCH</name>
<gene>
    <name evidence="1" type="ORF">NARC_30114</name>
</gene>
<evidence type="ECO:0000313" key="2">
    <source>
        <dbReference type="Proteomes" id="UP000315289"/>
    </source>
</evidence>
<proteinExistence type="predicted"/>
<sequence>MKFYNVLISLAHSTENTIGDKNRIRWIIEVNDLYKQHKGEAKYENQYSIVHKVYDGENLIESNSITVNRKNLFQIKDKIDMVLNECM</sequence>
<organism evidence="1 2">
    <name type="scientific">Candidatus Nitrosocosmicus arcticus</name>
    <dbReference type="NCBI Taxonomy" id="2035267"/>
    <lineage>
        <taxon>Archaea</taxon>
        <taxon>Nitrososphaerota</taxon>
        <taxon>Nitrososphaeria</taxon>
        <taxon>Nitrososphaerales</taxon>
        <taxon>Nitrososphaeraceae</taxon>
        <taxon>Candidatus Nitrosocosmicus</taxon>
    </lineage>
</organism>
<keyword evidence="2" id="KW-1185">Reference proteome</keyword>
<accession>A0A557SXR5</accession>
<dbReference type="EMBL" id="VOAH01000003">
    <property type="protein sequence ID" value="TVP41400.1"/>
    <property type="molecule type" value="Genomic_DNA"/>
</dbReference>
<reference evidence="1 2" key="1">
    <citation type="journal article" date="2019" name="Front. Microbiol.">
        <title>Ammonia Oxidation by the Arctic Terrestrial Thaumarchaeote Candidatus Nitrosocosmicus arcticus Is Stimulated by Increasing Temperatures.</title>
        <authorList>
            <person name="Alves R.J.E."/>
            <person name="Kerou M."/>
            <person name="Zappe A."/>
            <person name="Bittner R."/>
            <person name="Abby S.S."/>
            <person name="Schmidt H.A."/>
            <person name="Pfeifer K."/>
            <person name="Schleper C."/>
        </authorList>
    </citation>
    <scope>NUCLEOTIDE SEQUENCE [LARGE SCALE GENOMIC DNA]</scope>
    <source>
        <strain evidence="1 2">Kfb</strain>
    </source>
</reference>
<dbReference type="Proteomes" id="UP000315289">
    <property type="component" value="Unassembled WGS sequence"/>
</dbReference>
<evidence type="ECO:0000313" key="1">
    <source>
        <dbReference type="EMBL" id="TVP41400.1"/>
    </source>
</evidence>
<dbReference type="RefSeq" id="WP_144728844.1">
    <property type="nucleotide sequence ID" value="NZ_ML675579.1"/>
</dbReference>
<protein>
    <submittedName>
        <fullName evidence="1">Uncharacterized protein</fullName>
    </submittedName>
</protein>